<dbReference type="Gene3D" id="3.60.15.10">
    <property type="entry name" value="Ribonuclease Z/Hydroxyacylglutathione hydrolase-like"/>
    <property type="match status" value="1"/>
</dbReference>
<dbReference type="PROSITE" id="PS00743">
    <property type="entry name" value="BETA_LACTAMASE_B_1"/>
    <property type="match status" value="1"/>
</dbReference>
<dbReference type="NCBIfam" id="NF033087">
    <property type="entry name" value="bla_subclass_B2"/>
    <property type="match status" value="1"/>
</dbReference>
<keyword evidence="5" id="KW-0046">Antibiotic resistance</keyword>
<reference evidence="10" key="4">
    <citation type="journal article" date="2016" name="Proc. Natl. Acad. Sci. U.S.A.">
        <title>Cross-class metallo-beta-lactamase inhibition by bisthiazolidines reveals multiple binding modes.</title>
        <authorList>
            <person name="Hinchliffe P."/>
            <person name="Gonzalez M.M."/>
            <person name="Mojica M.F."/>
            <person name="Gonzalez J.M."/>
            <person name="Castillo V."/>
            <person name="Saiz C."/>
            <person name="Kosmopoulou M."/>
            <person name="Tooke C.L."/>
            <person name="Llarrull L.I."/>
            <person name="Mahler G."/>
            <person name="Bonomo R.A."/>
            <person name="Vila A.J."/>
            <person name="Spencer J."/>
        </authorList>
    </citation>
    <scope>X-RAY CRYSTALLOGRAPHY (1.30 ANGSTROMS) OF 3-234 IN COMPLEX WITH ZN(2+)</scope>
</reference>
<evidence type="ECO:0000256" key="3">
    <source>
        <dbReference type="ARBA" id="ARBA00022801"/>
    </source>
</evidence>
<dbReference type="InterPro" id="IPR036866">
    <property type="entry name" value="RibonucZ/Hydroxyglut_hydro"/>
</dbReference>
<evidence type="ECO:0007829" key="10">
    <source>
        <dbReference type="PDB" id="5EW0"/>
    </source>
</evidence>
<dbReference type="NCBIfam" id="NF012229">
    <property type="entry name" value="bla_class_B_core"/>
    <property type="match status" value="1"/>
</dbReference>
<gene>
    <name evidence="7" type="primary">sfhI</name>
</gene>
<evidence type="ECO:0000256" key="1">
    <source>
        <dbReference type="ARBA" id="ARBA00001947"/>
    </source>
</evidence>
<dbReference type="SMR" id="Q9RMI1"/>
<name>Q9RMI1_SERFO</name>
<sequence length="234" mass="26336">MASEKNLTLTHFKGPLYIVEDKEYVQENSMVYIGTDGITIIGATWTPETAETLYKEIRKVSPLPINEVINTNYHTDRAGGNAYWKTLGAKIVATQMTYDLQKSQWGSIVNFTRQGNNKYPNLEKSLPDTVFPGDFNLQNGSIRAMYLGEAHTKDGIFVYFPAERVLYGNCILKENLGNMSFANRTEYPKTLEKLKGLIEQGELKVDSIIAGHDTPIHDVGLIDHYLTLLEKAPK</sequence>
<dbReference type="InterPro" id="IPR001018">
    <property type="entry name" value="Beta-lactamase_class-B_CS"/>
</dbReference>
<proteinExistence type="evidence at protein level"/>
<dbReference type="EvolutionaryTrace" id="Q9RMI1"/>
<comment type="similarity">
    <text evidence="5">Belongs to the metallo-beta-lactamase superfamily. Class-B beta-lactamase family.</text>
</comment>
<dbReference type="GO" id="GO:0046677">
    <property type="term" value="P:response to antibiotic"/>
    <property type="evidence" value="ECO:0007669"/>
    <property type="project" value="UniProtKB-UniRule"/>
</dbReference>
<evidence type="ECO:0007829" key="12">
    <source>
        <dbReference type="PDB" id="8HXN"/>
    </source>
</evidence>
<dbReference type="Pfam" id="PF00753">
    <property type="entry name" value="Lactamase_B"/>
    <property type="match status" value="1"/>
</dbReference>
<dbReference type="PDBsum" id="3SD9"/>
<keyword evidence="4 5" id="KW-0862">Zinc</keyword>
<reference evidence="11" key="5">
    <citation type="journal article" date="2021" name="ACS Infect. Dis.">
        <title>2-Mercaptomethyl Thiazolidines (MMTZs) Inhibit All Metallo-beta-Lactamase Classes by Maintaining a Conserved Binding Mode.</title>
        <authorList>
            <person name="Hinchliffe P."/>
            <person name="Moreno D.M."/>
            <person name="Rossi M.A."/>
            <person name="Mojica M.F."/>
            <person name="Martinez V."/>
            <person name="Villamil V."/>
            <person name="Spellberg B."/>
            <person name="Drusano G.L."/>
            <person name="Banchio C."/>
            <person name="Mahler G."/>
            <person name="Bonomo R.A."/>
            <person name="Vila A.J."/>
            <person name="Spencer J."/>
        </authorList>
    </citation>
    <scope>X-RAY CRYSTALLOGRAPHY (1.21 ANGSTROMS) OF 3-234 IN COMPLEX WITH ZN(2+)</scope>
</reference>
<dbReference type="NCBIfam" id="NF012225">
    <property type="entry name" value="blaSFH_gen"/>
    <property type="match status" value="1"/>
</dbReference>
<evidence type="ECO:0000256" key="4">
    <source>
        <dbReference type="ARBA" id="ARBA00022833"/>
    </source>
</evidence>
<dbReference type="SMART" id="SM00849">
    <property type="entry name" value="Lactamase_B"/>
    <property type="match status" value="1"/>
</dbReference>
<evidence type="ECO:0007829" key="9">
    <source>
        <dbReference type="PDB" id="3SD9"/>
    </source>
</evidence>
<dbReference type="GO" id="GO:0008800">
    <property type="term" value="F:beta-lactamase activity"/>
    <property type="evidence" value="ECO:0007669"/>
    <property type="project" value="UniProtKB-UniRule"/>
</dbReference>
<evidence type="ECO:0000256" key="2">
    <source>
        <dbReference type="ARBA" id="ARBA00022723"/>
    </source>
</evidence>
<comment type="catalytic activity">
    <reaction evidence="5">
        <text>a beta-lactam + H2O = a substituted beta-amino acid</text>
        <dbReference type="Rhea" id="RHEA:20401"/>
        <dbReference type="ChEBI" id="CHEBI:15377"/>
        <dbReference type="ChEBI" id="CHEBI:35627"/>
        <dbReference type="ChEBI" id="CHEBI:140347"/>
        <dbReference type="EC" id="3.5.2.6"/>
    </reaction>
</comment>
<dbReference type="EC" id="3.5.2.6" evidence="5"/>
<feature type="domain" description="Metallo-beta-lactamase" evidence="6">
    <location>
        <begin position="26"/>
        <end position="212"/>
    </location>
</feature>
<dbReference type="AlphaFoldDB" id="Q9RMI1"/>
<evidence type="ECO:0007829" key="8">
    <source>
        <dbReference type="PDB" id="3Q6V"/>
    </source>
</evidence>
<feature type="binding site" evidence="8 9">
    <location>
        <position position="170"/>
    </location>
    <ligand>
        <name>Zn(2+)</name>
        <dbReference type="ChEBI" id="CHEBI:29105"/>
    </ligand>
</feature>
<dbReference type="GO" id="GO:0008270">
    <property type="term" value="F:zinc ion binding"/>
    <property type="evidence" value="ECO:0007669"/>
    <property type="project" value="InterPro"/>
</dbReference>
<comment type="cofactor">
    <cofactor evidence="1 5">
        <name>Zn(2+)</name>
        <dbReference type="ChEBI" id="CHEBI:29105"/>
    </cofactor>
</comment>
<organism evidence="7">
    <name type="scientific">Serratia fonticola</name>
    <dbReference type="NCBI Taxonomy" id="47917"/>
    <lineage>
        <taxon>Bacteria</taxon>
        <taxon>Pseudomonadati</taxon>
        <taxon>Pseudomonadota</taxon>
        <taxon>Gammaproteobacteria</taxon>
        <taxon>Enterobacterales</taxon>
        <taxon>Yersiniaceae</taxon>
        <taxon>Serratia</taxon>
    </lineage>
</organism>
<dbReference type="GO" id="GO:0017001">
    <property type="term" value="P:antibiotic catabolic process"/>
    <property type="evidence" value="ECO:0007669"/>
    <property type="project" value="InterPro"/>
</dbReference>
<reference evidence="12" key="6">
    <citation type="journal article" date="2023" name="J. Med. Chem.">
        <title>Discovery of 2-Aminothiazole-4-carboxylic Acids as Broad-Spectrum Metallo-beta-lactamase Inhibitors by Mimicking Carbapenem Hydrolysate Binding.</title>
        <authorList>
            <person name="Yan Y.H."/>
            <person name="Zhang T.T."/>
            <person name="Li R."/>
            <person name="Wang S.Y."/>
            <person name="Wei L.L."/>
            <person name="Wang X.Y."/>
            <person name="Zhu K.R."/>
            <person name="Li S.R."/>
            <person name="Liang G.Q."/>
            <person name="Yang Z.B."/>
            <person name="Yang L.L."/>
            <person name="Qin S."/>
            <person name="Li G.B."/>
        </authorList>
    </citation>
    <scope>X-RAY CRYSTALLOGRAPHY (1.35 ANGSTROMS) OF 4-233 IN COMPLEX WITH ZN(2+)</scope>
</reference>
<feature type="binding site" evidence="8 9">
    <location>
        <position position="212"/>
    </location>
    <ligand>
        <name>Zn(2+)</name>
        <dbReference type="ChEBI" id="CHEBI:29105"/>
    </ligand>
</feature>
<keyword evidence="3 5" id="KW-0378">Hydrolase</keyword>
<dbReference type="PDB" id="5EW0">
    <property type="method" value="X-ray"/>
    <property type="resolution" value="1.30 A"/>
    <property type="chains" value="A/B=3-234"/>
</dbReference>
<dbReference type="PDB" id="3SD9">
    <property type="method" value="X-ray"/>
    <property type="resolution" value="1.83 A"/>
    <property type="chains" value="A/B=3-234"/>
</dbReference>
<feature type="binding site" evidence="8 9">
    <location>
        <position position="76"/>
    </location>
    <ligand>
        <name>Zn(2+)</name>
        <dbReference type="ChEBI" id="CHEBI:29105"/>
    </ligand>
</feature>
<evidence type="ECO:0000313" key="7">
    <source>
        <dbReference type="EMBL" id="AAF09244.1"/>
    </source>
</evidence>
<dbReference type="PDBsum" id="3Q6V"/>
<dbReference type="SUPFAM" id="SSF56281">
    <property type="entry name" value="Metallo-hydrolase/oxidoreductase"/>
    <property type="match status" value="1"/>
</dbReference>
<reference evidence="8" key="2">
    <citation type="journal article" date="2011" name="J. Mol. Biol.">
        <title>Crystal structure of Serratia fonticola Sfh-I: activation of the nucleophile in mono-zinc metallo-beta-lactamases.</title>
        <authorList>
            <person name="Fonseca F."/>
            <person name="Bromley E.H."/>
            <person name="Saavedra M.J."/>
            <person name="Correia A."/>
            <person name="Spencer J."/>
        </authorList>
    </citation>
    <scope>X-RAY CRYSTALLOGRAPHY (1.37 ANGSTROMS) OF 3-234 IN COMPLEX WITH ZN(2+)</scope>
</reference>
<dbReference type="PROSITE" id="PS00744">
    <property type="entry name" value="BETA_LACTAMASE_B_2"/>
    <property type="match status" value="1"/>
</dbReference>
<keyword evidence="2 5" id="KW-0479">Metal-binding</keyword>
<dbReference type="NCBIfam" id="NF012224">
    <property type="entry name" value="blaSFH"/>
    <property type="match status" value="1"/>
</dbReference>
<reference evidence="9" key="3">
    <citation type="submission" date="2011-06" db="PDB data bank">
        <title>Crystal Structure of Serratia fonticola Sfh-I: Activation of the Nucleophile in Mono-Zinc Metallo-beta-Lactamases.</title>
        <authorList>
            <person name="Fonseca F."/>
            <person name="Bromley E.H.C."/>
            <person name="Saavedra M.J."/>
            <person name="Correia A."/>
            <person name="Spencer J."/>
        </authorList>
    </citation>
    <scope>X-RAY CRYSTALLOGRAPHY (1.83 ANGSTROMS) OF 3-234 IN COMPLEX WITH ZN(2+)</scope>
</reference>
<dbReference type="PDB" id="7BJ9">
    <property type="method" value="X-ray"/>
    <property type="resolution" value="1.21 A"/>
    <property type="chains" value="A/B=3-234"/>
</dbReference>
<evidence type="ECO:0007829" key="11">
    <source>
        <dbReference type="PDB" id="7BJ9"/>
    </source>
</evidence>
<accession>Q9RMI1</accession>
<protein>
    <recommendedName>
        <fullName evidence="5">Beta-lactamase</fullName>
        <ecNumber evidence="5">3.5.2.6</ecNumber>
    </recommendedName>
</protein>
<evidence type="ECO:0000256" key="5">
    <source>
        <dbReference type="RuleBase" id="RU361140"/>
    </source>
</evidence>
<dbReference type="PDB" id="3Q6V">
    <property type="method" value="X-ray"/>
    <property type="resolution" value="1.37 A"/>
    <property type="chains" value="A/B=3-234"/>
</dbReference>
<dbReference type="PDB" id="8HXN">
    <property type="method" value="X-ray"/>
    <property type="resolution" value="1.35 A"/>
    <property type="chains" value="A=4-233"/>
</dbReference>
<dbReference type="CDD" id="cd16305">
    <property type="entry name" value="Sfh-1-like_MBL-B2"/>
    <property type="match status" value="1"/>
</dbReference>
<evidence type="ECO:0000259" key="6">
    <source>
        <dbReference type="SMART" id="SM00849"/>
    </source>
</evidence>
<dbReference type="PDBsum" id="5EW0"/>
<reference evidence="7" key="1">
    <citation type="journal article" date="2003" name="Antimicrob. Agents Chemother.">
        <title>Sfh-I, a subclass B2 metallo-beta-lactamase from a Serratia fonticola environmental isolate.</title>
        <authorList>
            <person name="Saavedra M.J."/>
            <person name="Peixe L."/>
            <person name="Sousa J.C."/>
            <person name="Henriques I."/>
            <person name="Alves A."/>
            <person name="Correia A."/>
        </authorList>
    </citation>
    <scope>NUCLEOTIDE SEQUENCE</scope>
    <source>
        <strain evidence="7">UTAD54</strain>
    </source>
</reference>
<dbReference type="CARD" id="ARO:3000849">
    <property type="molecule name" value="SFH-1"/>
    <property type="mechanism identifier" value="ARO:0001004"/>
    <property type="mechanism name" value="antibiotic inactivation"/>
</dbReference>
<dbReference type="EMBL" id="AF197943">
    <property type="protein sequence ID" value="AAF09244.1"/>
    <property type="molecule type" value="Genomic_DNA"/>
</dbReference>
<dbReference type="BRENDA" id="3.5.2.6">
    <property type="organism ID" value="5686"/>
</dbReference>
<keyword evidence="8 9" id="KW-0002">3D-structure</keyword>
<dbReference type="InterPro" id="IPR001279">
    <property type="entry name" value="Metallo-B-lactamas"/>
</dbReference>